<dbReference type="EMBL" id="CP011340">
    <property type="protein sequence ID" value="ALC22478.1"/>
    <property type="molecule type" value="Genomic_DNA"/>
</dbReference>
<evidence type="ECO:0000313" key="2">
    <source>
        <dbReference type="EMBL" id="ALC22478.1"/>
    </source>
</evidence>
<dbReference type="Proteomes" id="UP000060513">
    <property type="component" value="Chromosome"/>
</dbReference>
<organism evidence="2">
    <name type="scientific">Streptomyces pristinaespiralis</name>
    <dbReference type="NCBI Taxonomy" id="38300"/>
    <lineage>
        <taxon>Bacteria</taxon>
        <taxon>Bacillati</taxon>
        <taxon>Actinomycetota</taxon>
        <taxon>Actinomycetes</taxon>
        <taxon>Kitasatosporales</taxon>
        <taxon>Streptomycetaceae</taxon>
        <taxon>Streptomyces</taxon>
    </lineage>
</organism>
<reference evidence="2 3" key="1">
    <citation type="submission" date="2015-08" db="EMBL/GenBank/DDBJ databases">
        <title>Genome sequence of the pristinamycin over-producing bacterium Streptomyces pristinaespiralis HCCB10218.</title>
        <authorList>
            <person name="Tian J."/>
            <person name="Yang J."/>
            <person name="Li L."/>
            <person name="Ruan L."/>
            <person name="Wei W."/>
            <person name="Zheng G."/>
            <person name="Wei Z."/>
            <person name="Yang S."/>
            <person name="Ge M."/>
            <person name="Jiang W."/>
            <person name="Lu Y."/>
        </authorList>
    </citation>
    <scope>NUCLEOTIDE SEQUENCE [LARGE SCALE GENOMIC DNA]</scope>
    <source>
        <strain evidence="2 3">HCCB 10218</strain>
    </source>
</reference>
<dbReference type="KEGG" id="spri:SPRI_4172"/>
<gene>
    <name evidence="2" type="ORF">SPRI_4172</name>
</gene>
<name>A0A0M4D7B6_STRPR</name>
<protein>
    <submittedName>
        <fullName evidence="2">Uncharacterized protein</fullName>
    </submittedName>
</protein>
<sequence length="231" mass="25459">MEPRDLWERNTLLAEAFCSSDDKVRQARAILDEAHADRARTLAAFAVTVGSDGAVADLMGLNAREVRVARRTVGKADARTVAEHILTVRPEHRQAPMPREDEPVPPDVPFPHPRMEAPVPPSAPVPPVEHMARPAEESVVWSPGMDSVLQWSWQSGLDLQTVAEELGLSPRTLLLRAQYLAAEGRLSPRAADSEALQSGRHRRNDEALYASVPDDIESLYQSPAPHDWAHA</sequence>
<dbReference type="PATRIC" id="fig|38300.4.peg.4375"/>
<evidence type="ECO:0000313" key="3">
    <source>
        <dbReference type="Proteomes" id="UP000060513"/>
    </source>
</evidence>
<accession>A0A0M4D7B6</accession>
<proteinExistence type="predicted"/>
<dbReference type="AlphaFoldDB" id="A0A0M4D7B6"/>
<dbReference type="RefSeq" id="WP_005315894.1">
    <property type="nucleotide sequence ID" value="NZ_CP011340.1"/>
</dbReference>
<feature type="region of interest" description="Disordered" evidence="1">
    <location>
        <begin position="186"/>
        <end position="231"/>
    </location>
</feature>
<evidence type="ECO:0000256" key="1">
    <source>
        <dbReference type="SAM" id="MobiDB-lite"/>
    </source>
</evidence>